<proteinExistence type="predicted"/>
<feature type="region of interest" description="Disordered" evidence="1">
    <location>
        <begin position="1"/>
        <end position="93"/>
    </location>
</feature>
<feature type="region of interest" description="Disordered" evidence="1">
    <location>
        <begin position="237"/>
        <end position="258"/>
    </location>
</feature>
<dbReference type="Proteomes" id="UP000037247">
    <property type="component" value="Unassembled WGS sequence"/>
</dbReference>
<dbReference type="InterPro" id="IPR021373">
    <property type="entry name" value="DUF2993"/>
</dbReference>
<dbReference type="RefSeq" id="WP_049697648.1">
    <property type="nucleotide sequence ID" value="NZ_JAQDQF010000002.1"/>
</dbReference>
<evidence type="ECO:0000313" key="3">
    <source>
        <dbReference type="EMBL" id="KNA92422.1"/>
    </source>
</evidence>
<gene>
    <name evidence="3" type="ORF">ABW18_03545</name>
</gene>
<evidence type="ECO:0000313" key="4">
    <source>
        <dbReference type="Proteomes" id="UP000037247"/>
    </source>
</evidence>
<accession>A0ABR5IFM2</accession>
<protein>
    <recommendedName>
        <fullName evidence="5">DUF2993 domain-containing protein</fullName>
    </recommendedName>
</protein>
<feature type="transmembrane region" description="Helical" evidence="2">
    <location>
        <begin position="125"/>
        <end position="148"/>
    </location>
</feature>
<keyword evidence="2" id="KW-0472">Membrane</keyword>
<comment type="caution">
    <text evidence="3">The sequence shown here is derived from an EMBL/GenBank/DDBJ whole genome shotgun (WGS) entry which is preliminary data.</text>
</comment>
<sequence length="391" mass="39997">MTDNDKEPQARPGDADPSATPDSEWAPVADSTSSSTTGGASSTDQPSAHHASSDDAPTDHAPAYHAPTEQFAAAPTEPGPRAYSATDGGTRSFEQGTATTVIDPADPAGEPVLTSPVRRRRTAKIIGITAAALVLVLVIGAVASELILRKRVTDCLEQQFSSLTGVPTSVSLSKKPMLLQATGSEIPWVQVDTANDSGATRLHIRADRIDADGDKTTVGSLDGNGYVPFSRVVELGKQETGGNGTGTGTGGTGTNGTGTDQSGAGGIVAGANIESITGNEADGTVDVSTSFNLGFIPIPVSATIKPTTENGHIKFEVVKANAFVFGIPSDYAQQIVDGVSKSMFGPFFDQVNVKNLKVTNDGVDFAVDGDNLTLTSSATGGNENSGGCNVM</sequence>
<keyword evidence="2" id="KW-0812">Transmembrane</keyword>
<dbReference type="EMBL" id="LDTZ01000014">
    <property type="protein sequence ID" value="KNA92422.1"/>
    <property type="molecule type" value="Genomic_DNA"/>
</dbReference>
<feature type="compositionally biased region" description="Low complexity" evidence="1">
    <location>
        <begin position="29"/>
        <end position="44"/>
    </location>
</feature>
<name>A0ABR5IFM2_9ACTN</name>
<reference evidence="3 4" key="1">
    <citation type="submission" date="2015-05" db="EMBL/GenBank/DDBJ databases">
        <title>Draft genome sequence of the bacterium Gordonia jacobaea a new member of the Gordonia genus.</title>
        <authorList>
            <person name="Jimenez-Galisteo G."/>
            <person name="Dominguez A."/>
            <person name="Munoz E."/>
            <person name="Vinas M."/>
        </authorList>
    </citation>
    <scope>NUCLEOTIDE SEQUENCE [LARGE SCALE GENOMIC DNA]</scope>
    <source>
        <strain evidence="4">mv1</strain>
    </source>
</reference>
<evidence type="ECO:0000256" key="2">
    <source>
        <dbReference type="SAM" id="Phobius"/>
    </source>
</evidence>
<keyword evidence="2" id="KW-1133">Transmembrane helix</keyword>
<evidence type="ECO:0000256" key="1">
    <source>
        <dbReference type="SAM" id="MobiDB-lite"/>
    </source>
</evidence>
<organism evidence="3 4">
    <name type="scientific">Gordonia jacobaea</name>
    <dbReference type="NCBI Taxonomy" id="122202"/>
    <lineage>
        <taxon>Bacteria</taxon>
        <taxon>Bacillati</taxon>
        <taxon>Actinomycetota</taxon>
        <taxon>Actinomycetes</taxon>
        <taxon>Mycobacteriales</taxon>
        <taxon>Gordoniaceae</taxon>
        <taxon>Gordonia</taxon>
    </lineage>
</organism>
<keyword evidence="4" id="KW-1185">Reference proteome</keyword>
<dbReference type="Pfam" id="PF11209">
    <property type="entry name" value="LmeA"/>
    <property type="match status" value="1"/>
</dbReference>
<feature type="compositionally biased region" description="Gly residues" evidence="1">
    <location>
        <begin position="239"/>
        <end position="256"/>
    </location>
</feature>
<evidence type="ECO:0008006" key="5">
    <source>
        <dbReference type="Google" id="ProtNLM"/>
    </source>
</evidence>